<proteinExistence type="predicted"/>
<protein>
    <submittedName>
        <fullName evidence="1">Uncharacterized protein</fullName>
    </submittedName>
</protein>
<evidence type="ECO:0000313" key="1">
    <source>
        <dbReference type="EMBL" id="DAF49576.1"/>
    </source>
</evidence>
<dbReference type="EMBL" id="BK032584">
    <property type="protein sequence ID" value="DAF49576.1"/>
    <property type="molecule type" value="Genomic_DNA"/>
</dbReference>
<organism evidence="1">
    <name type="scientific">Siphoviridae sp. ct4085</name>
    <dbReference type="NCBI Taxonomy" id="2827774"/>
    <lineage>
        <taxon>Viruses</taxon>
        <taxon>Duplodnaviria</taxon>
        <taxon>Heunggongvirae</taxon>
        <taxon>Uroviricota</taxon>
        <taxon>Caudoviricetes</taxon>
    </lineage>
</organism>
<accession>A0A8S5SF91</accession>
<sequence>MGKCHYIYDNEVGKVLIPECWAVVLSGDIRDCTCSSGEDLTFAQFEREQYNKELEKRNAIIKELRADNKYLRSELKRHVTLLGKKRK</sequence>
<reference evidence="1" key="1">
    <citation type="journal article" date="2021" name="Proc. Natl. Acad. Sci. U.S.A.">
        <title>A Catalog of Tens of Thousands of Viruses from Human Metagenomes Reveals Hidden Associations with Chronic Diseases.</title>
        <authorList>
            <person name="Tisza M.J."/>
            <person name="Buck C.B."/>
        </authorList>
    </citation>
    <scope>NUCLEOTIDE SEQUENCE</scope>
    <source>
        <strain evidence="1">Ct4085</strain>
    </source>
</reference>
<name>A0A8S5SF91_9CAUD</name>